<dbReference type="OrthoDB" id="1936908at2759"/>
<reference evidence="5" key="1">
    <citation type="submission" date="2025-08" db="UniProtKB">
        <authorList>
            <consortium name="RefSeq"/>
        </authorList>
    </citation>
    <scope>IDENTIFICATION</scope>
    <source>
        <tissue evidence="5">Leaves</tissue>
    </source>
</reference>
<keyword evidence="1" id="KW-0863">Zinc-finger</keyword>
<feature type="region of interest" description="Disordered" evidence="2">
    <location>
        <begin position="234"/>
        <end position="264"/>
    </location>
</feature>
<evidence type="ECO:0000259" key="3">
    <source>
        <dbReference type="PROSITE" id="PS50158"/>
    </source>
</evidence>
<evidence type="ECO:0000313" key="4">
    <source>
        <dbReference type="Proteomes" id="UP000235220"/>
    </source>
</evidence>
<dbReference type="SMART" id="SM00343">
    <property type="entry name" value="ZnF_C2HC"/>
    <property type="match status" value="1"/>
</dbReference>
<sequence>MAPRGRRPRVPPSENNTVQDDNSEVLAAAATRFFQRMVNGDMVVGRTTQVGCTLEQFSHQHPPTFDGRLNSLDAESWIERMEQIFEVLYCTDDQKVKYATYHLTDMANKWWKSTRALVQLELGEAVPITWEYFKKIFLDHFFPQTLQESRARQFMDLTQGSMSVAQYATTFMELSRFASYLIPDEEKKAEKFERGLNRRIRERVRTLRIRSFTELVTRATIAEKDIQESIDYNNQRKRQQQQQLQPASHRDKRPCQDNGQRPREGETGWLPLCGKCSKRHAGKCLLGTGACFKCGKEGHHLRDCPGKNIATTQATRDGQKNMALARVFSLVQLRDTDVSANENTGNYFP</sequence>
<dbReference type="Pfam" id="PF03732">
    <property type="entry name" value="Retrotrans_gag"/>
    <property type="match status" value="1"/>
</dbReference>
<name>A0A6P9ECG5_JUGRE</name>
<dbReference type="GO" id="GO:0003676">
    <property type="term" value="F:nucleic acid binding"/>
    <property type="evidence" value="ECO:0007669"/>
    <property type="project" value="InterPro"/>
</dbReference>
<dbReference type="PANTHER" id="PTHR34482">
    <property type="entry name" value="DNA DAMAGE-INDUCIBLE PROTEIN 1-LIKE"/>
    <property type="match status" value="1"/>
</dbReference>
<keyword evidence="1" id="KW-0479">Metal-binding</keyword>
<dbReference type="Pfam" id="PF00098">
    <property type="entry name" value="zf-CCHC"/>
    <property type="match status" value="1"/>
</dbReference>
<proteinExistence type="predicted"/>
<protein>
    <submittedName>
        <fullName evidence="5">Uncharacterized protein LOC118348147</fullName>
    </submittedName>
</protein>
<gene>
    <name evidence="5" type="primary">LOC118348147</name>
</gene>
<dbReference type="Proteomes" id="UP000235220">
    <property type="component" value="Chromosome 4"/>
</dbReference>
<dbReference type="SUPFAM" id="SSF57756">
    <property type="entry name" value="Retrovirus zinc finger-like domains"/>
    <property type="match status" value="1"/>
</dbReference>
<dbReference type="GeneID" id="118348147"/>
<keyword evidence="4" id="KW-1185">Reference proteome</keyword>
<dbReference type="PANTHER" id="PTHR34482:SF36">
    <property type="entry name" value="RETROTRANSPOSON GAG DOMAIN-CONTAINING PROTEIN"/>
    <property type="match status" value="1"/>
</dbReference>
<dbReference type="RefSeq" id="XP_035545031.1">
    <property type="nucleotide sequence ID" value="XM_035689138.1"/>
</dbReference>
<feature type="domain" description="CCHC-type" evidence="3">
    <location>
        <begin position="291"/>
        <end position="305"/>
    </location>
</feature>
<evidence type="ECO:0000313" key="5">
    <source>
        <dbReference type="RefSeq" id="XP_035545031.1"/>
    </source>
</evidence>
<evidence type="ECO:0000256" key="2">
    <source>
        <dbReference type="SAM" id="MobiDB-lite"/>
    </source>
</evidence>
<organism evidence="4 5">
    <name type="scientific">Juglans regia</name>
    <name type="common">English walnut</name>
    <dbReference type="NCBI Taxonomy" id="51240"/>
    <lineage>
        <taxon>Eukaryota</taxon>
        <taxon>Viridiplantae</taxon>
        <taxon>Streptophyta</taxon>
        <taxon>Embryophyta</taxon>
        <taxon>Tracheophyta</taxon>
        <taxon>Spermatophyta</taxon>
        <taxon>Magnoliopsida</taxon>
        <taxon>eudicotyledons</taxon>
        <taxon>Gunneridae</taxon>
        <taxon>Pentapetalae</taxon>
        <taxon>rosids</taxon>
        <taxon>fabids</taxon>
        <taxon>Fagales</taxon>
        <taxon>Juglandaceae</taxon>
        <taxon>Juglans</taxon>
    </lineage>
</organism>
<dbReference type="InterPro" id="IPR036875">
    <property type="entry name" value="Znf_CCHC_sf"/>
</dbReference>
<dbReference type="InterPro" id="IPR001878">
    <property type="entry name" value="Znf_CCHC"/>
</dbReference>
<dbReference type="PROSITE" id="PS50158">
    <property type="entry name" value="ZF_CCHC"/>
    <property type="match status" value="1"/>
</dbReference>
<dbReference type="AlphaFoldDB" id="A0A6P9ECG5"/>
<dbReference type="Gene3D" id="4.10.60.10">
    <property type="entry name" value="Zinc finger, CCHC-type"/>
    <property type="match status" value="1"/>
</dbReference>
<dbReference type="GO" id="GO:0008270">
    <property type="term" value="F:zinc ion binding"/>
    <property type="evidence" value="ECO:0007669"/>
    <property type="project" value="UniProtKB-KW"/>
</dbReference>
<accession>A0A6P9ECG5</accession>
<keyword evidence="1" id="KW-0862">Zinc</keyword>
<dbReference type="InterPro" id="IPR005162">
    <property type="entry name" value="Retrotrans_gag_dom"/>
</dbReference>
<dbReference type="KEGG" id="jre:118348147"/>
<evidence type="ECO:0000256" key="1">
    <source>
        <dbReference type="PROSITE-ProRule" id="PRU00047"/>
    </source>
</evidence>
<dbReference type="InParanoid" id="A0A6P9ECG5"/>